<evidence type="ECO:0000256" key="7">
    <source>
        <dbReference type="SAM" id="Phobius"/>
    </source>
</evidence>
<evidence type="ECO:0000259" key="8">
    <source>
        <dbReference type="Pfam" id="PF04239"/>
    </source>
</evidence>
<keyword evidence="6 7" id="KW-0472">Membrane</keyword>
<dbReference type="Proteomes" id="UP000480246">
    <property type="component" value="Unassembled WGS sequence"/>
</dbReference>
<evidence type="ECO:0000256" key="2">
    <source>
        <dbReference type="ARBA" id="ARBA00006448"/>
    </source>
</evidence>
<sequence length="226" mass="25738">MQFGSIFVETLFGFVTLFVLAKTLGKTQIKQLTAFDFISALILGELVGNALYDKEVGIPDIAFAVLLWGVLLFITEMITQKVKKSRSLLEGSPSIIIHHGKLQREVMKKGKLDMNQLLHLLRSKDVFSVQEVEYAILETDGTVSVLKKSDYQTPKKQDFDLPAEKVVLPFMVINDGEIIQDNLTEMGFDENWLQKELRKQKINSVKEVFYGEYDKNNGLYIQKQAK</sequence>
<reference evidence="10 11" key="1">
    <citation type="submission" date="2019-10" db="EMBL/GenBank/DDBJ databases">
        <title>Gracilibacillus sp. nov. isolated from rice seeds.</title>
        <authorList>
            <person name="He S."/>
        </authorList>
    </citation>
    <scope>NUCLEOTIDE SEQUENCE [LARGE SCALE GENOMIC DNA]</scope>
    <source>
        <strain evidence="10 11">TD8</strain>
    </source>
</reference>
<keyword evidence="3" id="KW-1003">Cell membrane</keyword>
<keyword evidence="4 7" id="KW-0812">Transmembrane</keyword>
<accession>A0A7C8GVW7</accession>
<evidence type="ECO:0000256" key="3">
    <source>
        <dbReference type="ARBA" id="ARBA00022475"/>
    </source>
</evidence>
<feature type="transmembrane region" description="Helical" evidence="7">
    <location>
        <begin position="58"/>
        <end position="78"/>
    </location>
</feature>
<keyword evidence="5 7" id="KW-1133">Transmembrane helix</keyword>
<gene>
    <name evidence="10" type="ORF">F9U64_01420</name>
</gene>
<evidence type="ECO:0000313" key="10">
    <source>
        <dbReference type="EMBL" id="KAB8139084.1"/>
    </source>
</evidence>
<protein>
    <submittedName>
        <fullName evidence="10">DUF421 domain-containing protein</fullName>
    </submittedName>
</protein>
<evidence type="ECO:0000256" key="6">
    <source>
        <dbReference type="ARBA" id="ARBA00023136"/>
    </source>
</evidence>
<dbReference type="OrthoDB" id="1076133at2"/>
<dbReference type="EMBL" id="WEID01000006">
    <property type="protein sequence ID" value="KAB8139084.1"/>
    <property type="molecule type" value="Genomic_DNA"/>
</dbReference>
<dbReference type="InterPro" id="IPR023090">
    <property type="entry name" value="UPF0702_alpha/beta_dom_sf"/>
</dbReference>
<comment type="subcellular location">
    <subcellularLocation>
        <location evidence="1">Cell membrane</location>
        <topology evidence="1">Multi-pass membrane protein</topology>
    </subcellularLocation>
</comment>
<dbReference type="Pfam" id="PF04239">
    <property type="entry name" value="DUF421"/>
    <property type="match status" value="1"/>
</dbReference>
<dbReference type="InterPro" id="IPR048454">
    <property type="entry name" value="YetF_N"/>
</dbReference>
<dbReference type="AlphaFoldDB" id="A0A7C8GVW7"/>
<evidence type="ECO:0000313" key="11">
    <source>
        <dbReference type="Proteomes" id="UP000480246"/>
    </source>
</evidence>
<feature type="domain" description="YetF C-terminal" evidence="8">
    <location>
        <begin position="80"/>
        <end position="214"/>
    </location>
</feature>
<dbReference type="RefSeq" id="WP_153400989.1">
    <property type="nucleotide sequence ID" value="NZ_ML762424.1"/>
</dbReference>
<comment type="caution">
    <text evidence="10">The sequence shown here is derived from an EMBL/GenBank/DDBJ whole genome shotgun (WGS) entry which is preliminary data.</text>
</comment>
<feature type="domain" description="YetF-like N-terminal transmembrane" evidence="9">
    <location>
        <begin position="5"/>
        <end position="78"/>
    </location>
</feature>
<evidence type="ECO:0000256" key="5">
    <source>
        <dbReference type="ARBA" id="ARBA00022989"/>
    </source>
</evidence>
<dbReference type="InterPro" id="IPR007353">
    <property type="entry name" value="DUF421"/>
</dbReference>
<feature type="transmembrane region" description="Helical" evidence="7">
    <location>
        <begin position="32"/>
        <end position="52"/>
    </location>
</feature>
<dbReference type="PANTHER" id="PTHR34582">
    <property type="entry name" value="UPF0702 TRANSMEMBRANE PROTEIN YCAP"/>
    <property type="match status" value="1"/>
</dbReference>
<dbReference type="Gene3D" id="3.30.240.20">
    <property type="entry name" value="bsu07140 like domains"/>
    <property type="match status" value="2"/>
</dbReference>
<name>A0A7C8GVW7_9BACI</name>
<comment type="similarity">
    <text evidence="2">Belongs to the UPF0702 family.</text>
</comment>
<dbReference type="Pfam" id="PF20730">
    <property type="entry name" value="YetF_N"/>
    <property type="match status" value="1"/>
</dbReference>
<evidence type="ECO:0000259" key="9">
    <source>
        <dbReference type="Pfam" id="PF20730"/>
    </source>
</evidence>
<keyword evidence="11" id="KW-1185">Reference proteome</keyword>
<dbReference type="PANTHER" id="PTHR34582:SF5">
    <property type="entry name" value="UPF0702 TRANSMEMBRANE PROTEIN YETF"/>
    <property type="match status" value="1"/>
</dbReference>
<evidence type="ECO:0000256" key="1">
    <source>
        <dbReference type="ARBA" id="ARBA00004651"/>
    </source>
</evidence>
<organism evidence="10 11">
    <name type="scientific">Gracilibacillus oryzae</name>
    <dbReference type="NCBI Taxonomy" id="1672701"/>
    <lineage>
        <taxon>Bacteria</taxon>
        <taxon>Bacillati</taxon>
        <taxon>Bacillota</taxon>
        <taxon>Bacilli</taxon>
        <taxon>Bacillales</taxon>
        <taxon>Bacillaceae</taxon>
        <taxon>Gracilibacillus</taxon>
    </lineage>
</organism>
<dbReference type="GO" id="GO:0005886">
    <property type="term" value="C:plasma membrane"/>
    <property type="evidence" value="ECO:0007669"/>
    <property type="project" value="UniProtKB-SubCell"/>
</dbReference>
<feature type="transmembrane region" description="Helical" evidence="7">
    <location>
        <begin position="6"/>
        <end position="25"/>
    </location>
</feature>
<proteinExistence type="inferred from homology"/>
<evidence type="ECO:0000256" key="4">
    <source>
        <dbReference type="ARBA" id="ARBA00022692"/>
    </source>
</evidence>